<evidence type="ECO:0000313" key="2">
    <source>
        <dbReference type="EMBL" id="WWD16172.1"/>
    </source>
</evidence>
<sequence length="114" mass="12550">MQSQSTTVHGRGRRIITKRKLKDLDRAMKSFNIGAIDEGKRIQSGNNSTRSSGSFVSTVSSLDADGGGHEVQYGYESVTTRPSSSMFDDSSNDDDEEEEEDSDDEDDVVFVLHP</sequence>
<reference evidence="2" key="1">
    <citation type="submission" date="2017-08" db="EMBL/GenBank/DDBJ databases">
        <authorList>
            <person name="Cuomo C."/>
            <person name="Billmyre B."/>
            <person name="Heitman J."/>
        </authorList>
    </citation>
    <scope>NUCLEOTIDE SEQUENCE</scope>
    <source>
        <strain evidence="2">CBS 12478</strain>
    </source>
</reference>
<dbReference type="EMBL" id="CP144051">
    <property type="protein sequence ID" value="WWD16172.1"/>
    <property type="molecule type" value="Genomic_DNA"/>
</dbReference>
<protein>
    <submittedName>
        <fullName evidence="2">Uncharacterized protein</fullName>
    </submittedName>
</protein>
<keyword evidence="3" id="KW-1185">Reference proteome</keyword>
<dbReference type="AlphaFoldDB" id="A0AAJ8LE24"/>
<dbReference type="RefSeq" id="XP_031861120.2">
    <property type="nucleotide sequence ID" value="XM_032004642.2"/>
</dbReference>
<feature type="compositionally biased region" description="Acidic residues" evidence="1">
    <location>
        <begin position="90"/>
        <end position="108"/>
    </location>
</feature>
<reference evidence="2" key="2">
    <citation type="submission" date="2024-01" db="EMBL/GenBank/DDBJ databases">
        <title>Comparative genomics of Cryptococcus and Kwoniella reveals pathogenesis evolution and contrasting modes of karyotype evolution via chromosome fusion or intercentromeric recombination.</title>
        <authorList>
            <person name="Coelho M.A."/>
            <person name="David-Palma M."/>
            <person name="Shea T."/>
            <person name="Bowers K."/>
            <person name="McGinley-Smith S."/>
            <person name="Mohammad A.W."/>
            <person name="Gnirke A."/>
            <person name="Yurkov A.M."/>
            <person name="Nowrousian M."/>
            <person name="Sun S."/>
            <person name="Cuomo C.A."/>
            <person name="Heitman J."/>
        </authorList>
    </citation>
    <scope>NUCLEOTIDE SEQUENCE</scope>
    <source>
        <strain evidence="2">CBS 12478</strain>
    </source>
</reference>
<feature type="region of interest" description="Disordered" evidence="1">
    <location>
        <begin position="37"/>
        <end position="114"/>
    </location>
</feature>
<feature type="compositionally biased region" description="Low complexity" evidence="1">
    <location>
        <begin position="48"/>
        <end position="61"/>
    </location>
</feature>
<dbReference type="GeneID" id="43588779"/>
<evidence type="ECO:0000256" key="1">
    <source>
        <dbReference type="SAM" id="MobiDB-lite"/>
    </source>
</evidence>
<dbReference type="Proteomes" id="UP000322225">
    <property type="component" value="Chromosome 1"/>
</dbReference>
<evidence type="ECO:0000313" key="3">
    <source>
        <dbReference type="Proteomes" id="UP000322225"/>
    </source>
</evidence>
<name>A0AAJ8LE24_9TREE</name>
<dbReference type="KEGG" id="ksn:43588779"/>
<organism evidence="2 3">
    <name type="scientific">Kwoniella shandongensis</name>
    <dbReference type="NCBI Taxonomy" id="1734106"/>
    <lineage>
        <taxon>Eukaryota</taxon>
        <taxon>Fungi</taxon>
        <taxon>Dikarya</taxon>
        <taxon>Basidiomycota</taxon>
        <taxon>Agaricomycotina</taxon>
        <taxon>Tremellomycetes</taxon>
        <taxon>Tremellales</taxon>
        <taxon>Cryptococcaceae</taxon>
        <taxon>Kwoniella</taxon>
    </lineage>
</organism>
<accession>A0AAJ8LE24</accession>
<gene>
    <name evidence="2" type="ORF">CI109_100597</name>
</gene>
<proteinExistence type="predicted"/>